<dbReference type="PROSITE" id="PS50893">
    <property type="entry name" value="ABC_TRANSPORTER_2"/>
    <property type="match status" value="1"/>
</dbReference>
<dbReference type="EC" id="7.2.2.11" evidence="11"/>
<evidence type="ECO:0000313" key="16">
    <source>
        <dbReference type="EMBL" id="SFC25699.1"/>
    </source>
</evidence>
<dbReference type="Gene3D" id="3.40.50.300">
    <property type="entry name" value="P-loop containing nucleotide triphosphate hydrolases"/>
    <property type="match status" value="1"/>
</dbReference>
<dbReference type="SMART" id="SM00382">
    <property type="entry name" value="AAA"/>
    <property type="match status" value="1"/>
</dbReference>
<dbReference type="EMBL" id="FOMB01000003">
    <property type="protein sequence ID" value="SFC25699.1"/>
    <property type="molecule type" value="Genomic_DNA"/>
</dbReference>
<evidence type="ECO:0000256" key="10">
    <source>
        <dbReference type="ARBA" id="ARBA00038669"/>
    </source>
</evidence>
<evidence type="ECO:0000256" key="12">
    <source>
        <dbReference type="ARBA" id="ARBA00044143"/>
    </source>
</evidence>
<dbReference type="InterPro" id="IPR003593">
    <property type="entry name" value="AAA+_ATPase"/>
</dbReference>
<dbReference type="EMBL" id="LAPV01000093">
    <property type="protein sequence ID" value="KKC33244.1"/>
    <property type="molecule type" value="Genomic_DNA"/>
</dbReference>
<reference evidence="15 17" key="1">
    <citation type="submission" date="2015-03" db="EMBL/GenBank/DDBJ databases">
        <authorList>
            <person name="Lepp D."/>
            <person name="Hassan Y.I."/>
            <person name="Li X.-Z."/>
            <person name="Zhou T."/>
        </authorList>
    </citation>
    <scope>NUCLEOTIDE SEQUENCE [LARGE SCALE GENOMIC DNA]</scope>
    <source>
        <strain evidence="15 17">Cr7-05</strain>
    </source>
</reference>
<evidence type="ECO:0000256" key="7">
    <source>
        <dbReference type="ARBA" id="ARBA00022967"/>
    </source>
</evidence>
<sequence>MMLLSVQDFSVGFRRYDGLLHQRIVLALQGLSFGLDRGEVLAIVGASGAGKSLLAHALFDILPPNAITAGQLLLDGVKLERSNWPAHRGRRIGLVPQSASHLDPLTRCAKQLAWAARRSGRKVGKAALNQTLARFGLDASTAHAFPHQLSGGMARRLMLAIATIGQPDLIVADEPTSGLDPSNAIAVLTHLRQLADAGNGVLLITHDLAQALPFANRVAILQHGKLVDVEPASAFSGNGAALQSAYARALWHSMPENHFSADPAHA</sequence>
<keyword evidence="8" id="KW-0406">Ion transport</keyword>
<comment type="catalytic activity">
    <reaction evidence="13">
        <text>Ni(2+)(out) + ATP + H2O = Ni(2+)(in) + ADP + phosphate + H(+)</text>
        <dbReference type="Rhea" id="RHEA:15557"/>
        <dbReference type="ChEBI" id="CHEBI:15377"/>
        <dbReference type="ChEBI" id="CHEBI:15378"/>
        <dbReference type="ChEBI" id="CHEBI:30616"/>
        <dbReference type="ChEBI" id="CHEBI:43474"/>
        <dbReference type="ChEBI" id="CHEBI:49786"/>
        <dbReference type="ChEBI" id="CHEBI:456216"/>
        <dbReference type="EC" id="7.2.2.11"/>
    </reaction>
    <physiologicalReaction direction="left-to-right" evidence="13">
        <dbReference type="Rhea" id="RHEA:15558"/>
    </physiologicalReaction>
</comment>
<keyword evidence="3" id="KW-0813">Transport</keyword>
<dbReference type="InterPro" id="IPR003439">
    <property type="entry name" value="ABC_transporter-like_ATP-bd"/>
</dbReference>
<accession>A0A0F5PZJ4</accession>
<protein>
    <recommendedName>
        <fullName evidence="12">Nickel import system ATP-binding protein NikD</fullName>
        <ecNumber evidence="11">7.2.2.11</ecNumber>
    </recommendedName>
</protein>
<dbReference type="GO" id="GO:0005524">
    <property type="term" value="F:ATP binding"/>
    <property type="evidence" value="ECO:0007669"/>
    <property type="project" value="UniProtKB-KW"/>
</dbReference>
<dbReference type="Pfam" id="PF00005">
    <property type="entry name" value="ABC_tran"/>
    <property type="match status" value="1"/>
</dbReference>
<evidence type="ECO:0000256" key="2">
    <source>
        <dbReference type="ARBA" id="ARBA00005417"/>
    </source>
</evidence>
<dbReference type="OrthoDB" id="7374568at2"/>
<dbReference type="GO" id="GO:0016887">
    <property type="term" value="F:ATP hydrolysis activity"/>
    <property type="evidence" value="ECO:0007669"/>
    <property type="project" value="InterPro"/>
</dbReference>
<evidence type="ECO:0000256" key="13">
    <source>
        <dbReference type="ARBA" id="ARBA00048610"/>
    </source>
</evidence>
<organism evidence="16 18">
    <name type="scientific">Devosia psychrophila</name>
    <dbReference type="NCBI Taxonomy" id="728005"/>
    <lineage>
        <taxon>Bacteria</taxon>
        <taxon>Pseudomonadati</taxon>
        <taxon>Pseudomonadota</taxon>
        <taxon>Alphaproteobacteria</taxon>
        <taxon>Hyphomicrobiales</taxon>
        <taxon>Devosiaceae</taxon>
        <taxon>Devosia</taxon>
    </lineage>
</organism>
<evidence type="ECO:0000256" key="3">
    <source>
        <dbReference type="ARBA" id="ARBA00022448"/>
    </source>
</evidence>
<feature type="domain" description="ABC transporter" evidence="14">
    <location>
        <begin position="6"/>
        <end position="248"/>
    </location>
</feature>
<evidence type="ECO:0000256" key="1">
    <source>
        <dbReference type="ARBA" id="ARBA00004417"/>
    </source>
</evidence>
<evidence type="ECO:0000256" key="4">
    <source>
        <dbReference type="ARBA" id="ARBA00022475"/>
    </source>
</evidence>
<dbReference type="GO" id="GO:0005886">
    <property type="term" value="C:plasma membrane"/>
    <property type="evidence" value="ECO:0007669"/>
    <property type="project" value="UniProtKB-SubCell"/>
</dbReference>
<keyword evidence="4" id="KW-1003">Cell membrane</keyword>
<dbReference type="PROSITE" id="PS00211">
    <property type="entry name" value="ABC_TRANSPORTER_1"/>
    <property type="match status" value="1"/>
</dbReference>
<dbReference type="Proteomes" id="UP000033519">
    <property type="component" value="Unassembled WGS sequence"/>
</dbReference>
<name>A0A0F5PZJ4_9HYPH</name>
<proteinExistence type="inferred from homology"/>
<dbReference type="PANTHER" id="PTHR43297">
    <property type="entry name" value="OLIGOPEPTIDE TRANSPORT ATP-BINDING PROTEIN APPD"/>
    <property type="match status" value="1"/>
</dbReference>
<comment type="subcellular location">
    <subcellularLocation>
        <location evidence="1">Cell inner membrane</location>
        <topology evidence="1">Peripheral membrane protein</topology>
    </subcellularLocation>
</comment>
<evidence type="ECO:0000256" key="5">
    <source>
        <dbReference type="ARBA" id="ARBA00022741"/>
    </source>
</evidence>
<dbReference type="PATRIC" id="fig|728005.3.peg.4598"/>
<comment type="similarity">
    <text evidence="2">Belongs to the ABC transporter superfamily.</text>
</comment>
<evidence type="ECO:0000313" key="18">
    <source>
        <dbReference type="Proteomes" id="UP000182258"/>
    </source>
</evidence>
<dbReference type="PANTHER" id="PTHR43297:SF13">
    <property type="entry name" value="NICKEL ABC TRANSPORTER, ATP-BINDING PROTEIN"/>
    <property type="match status" value="1"/>
</dbReference>
<dbReference type="AlphaFoldDB" id="A0A0F5PZJ4"/>
<evidence type="ECO:0000256" key="6">
    <source>
        <dbReference type="ARBA" id="ARBA00022840"/>
    </source>
</evidence>
<comment type="subunit">
    <text evidence="10">The complex is composed of two ATP-binding proteins (NikD and NikE), two transmembrane proteins (NikB and NikC) and a solute-binding protein (NikA).</text>
</comment>
<evidence type="ECO:0000313" key="17">
    <source>
        <dbReference type="Proteomes" id="UP000033519"/>
    </source>
</evidence>
<dbReference type="SUPFAM" id="SSF52540">
    <property type="entry name" value="P-loop containing nucleoside triphosphate hydrolases"/>
    <property type="match status" value="1"/>
</dbReference>
<keyword evidence="9" id="KW-0472">Membrane</keyword>
<keyword evidence="5" id="KW-0547">Nucleotide-binding</keyword>
<reference evidence="16 18" key="2">
    <citation type="submission" date="2016-10" db="EMBL/GenBank/DDBJ databases">
        <authorList>
            <person name="de Groot N.N."/>
        </authorList>
    </citation>
    <scope>NUCLEOTIDE SEQUENCE [LARGE SCALE GENOMIC DNA]</scope>
    <source>
        <strain evidence="16 18">CGMCC 1.10210</strain>
    </source>
</reference>
<dbReference type="STRING" id="728005.SAMN04488059_103172"/>
<gene>
    <name evidence="16" type="ORF">SAMN04488059_103172</name>
    <name evidence="15" type="ORF">WH91_09380</name>
</gene>
<evidence type="ECO:0000313" key="15">
    <source>
        <dbReference type="EMBL" id="KKC33244.1"/>
    </source>
</evidence>
<evidence type="ECO:0000256" key="8">
    <source>
        <dbReference type="ARBA" id="ARBA00023065"/>
    </source>
</evidence>
<dbReference type="Proteomes" id="UP000182258">
    <property type="component" value="Unassembled WGS sequence"/>
</dbReference>
<evidence type="ECO:0000256" key="9">
    <source>
        <dbReference type="ARBA" id="ARBA00023136"/>
    </source>
</evidence>
<evidence type="ECO:0000259" key="14">
    <source>
        <dbReference type="PROSITE" id="PS50893"/>
    </source>
</evidence>
<dbReference type="InterPro" id="IPR027417">
    <property type="entry name" value="P-loop_NTPase"/>
</dbReference>
<dbReference type="InterPro" id="IPR017871">
    <property type="entry name" value="ABC_transporter-like_CS"/>
</dbReference>
<keyword evidence="6 16" id="KW-0067">ATP-binding</keyword>
<dbReference type="RefSeq" id="WP_046170730.1">
    <property type="nucleotide sequence ID" value="NZ_FOMB01000003.1"/>
</dbReference>
<evidence type="ECO:0000256" key="11">
    <source>
        <dbReference type="ARBA" id="ARBA00039098"/>
    </source>
</evidence>
<keyword evidence="17" id="KW-1185">Reference proteome</keyword>
<dbReference type="GO" id="GO:0015413">
    <property type="term" value="F:ABC-type nickel transporter activity"/>
    <property type="evidence" value="ECO:0007669"/>
    <property type="project" value="UniProtKB-EC"/>
</dbReference>
<keyword evidence="7" id="KW-1278">Translocase</keyword>
<dbReference type="InterPro" id="IPR050388">
    <property type="entry name" value="ABC_Ni/Peptide_Import"/>
</dbReference>